<dbReference type="EMBL" id="CM001022">
    <property type="protein sequence ID" value="EFQ24835.1"/>
    <property type="molecule type" value="Genomic_DNA"/>
</dbReference>
<keyword evidence="1" id="KW-0472">Membrane</keyword>
<feature type="transmembrane region" description="Helical" evidence="1">
    <location>
        <begin position="28"/>
        <end position="47"/>
    </location>
</feature>
<accession>E3D0U7</accession>
<dbReference type="HOGENOM" id="CLU_200478_1_0_0"/>
<evidence type="ECO:0000256" key="1">
    <source>
        <dbReference type="SAM" id="Phobius"/>
    </source>
</evidence>
<evidence type="ECO:0000313" key="3">
    <source>
        <dbReference type="Proteomes" id="UP000005096"/>
    </source>
</evidence>
<dbReference type="AlphaFoldDB" id="E3D0U7"/>
<dbReference type="PaxDb" id="584708-Apau_2428"/>
<gene>
    <name evidence="2" type="ORF">Apau_2428</name>
</gene>
<reference evidence="2 3" key="1">
    <citation type="journal article" date="2010" name="Stand. Genomic Sci.">
        <title>Non-contiguous finished genome sequence of Aminomonas paucivorans type strain (GLU-3).</title>
        <authorList>
            <person name="Pitluck S."/>
            <person name="Yasawong M."/>
            <person name="Held B."/>
            <person name="Lapidus A."/>
            <person name="Nolan M."/>
            <person name="Copeland A."/>
            <person name="Lucas S."/>
            <person name="Del Rio T.G."/>
            <person name="Tice H."/>
            <person name="Cheng J.F."/>
            <person name="Chertkov O."/>
            <person name="Goodwin L."/>
            <person name="Tapia R."/>
            <person name="Han C."/>
            <person name="Liolios K."/>
            <person name="Ivanova N."/>
            <person name="Mavromatis K."/>
            <person name="Ovchinnikova G."/>
            <person name="Pati A."/>
            <person name="Chen A."/>
            <person name="Palaniappan K."/>
            <person name="Land M."/>
            <person name="Hauser L."/>
            <person name="Chang Y.J."/>
            <person name="Jeffries C.D."/>
            <person name="Pukall R."/>
            <person name="Spring S."/>
            <person name="Rohde M."/>
            <person name="Sikorski J."/>
            <person name="Goker M."/>
            <person name="Woyke T."/>
            <person name="Bristow J."/>
            <person name="Eisen J.A."/>
            <person name="Markowitz V."/>
            <person name="Hugenholtz P."/>
            <person name="Kyrpides N.C."/>
            <person name="Klenk H.P."/>
        </authorList>
    </citation>
    <scope>NUCLEOTIDE SEQUENCE [LARGE SCALE GENOMIC DNA]</scope>
    <source>
        <strain evidence="2 3">DSM 12260</strain>
    </source>
</reference>
<keyword evidence="1" id="KW-0812">Transmembrane</keyword>
<dbReference type="Proteomes" id="UP000005096">
    <property type="component" value="Chromosome"/>
</dbReference>
<proteinExistence type="predicted"/>
<keyword evidence="1" id="KW-1133">Transmembrane helix</keyword>
<dbReference type="STRING" id="584708.Apau_2428"/>
<evidence type="ECO:0000313" key="2">
    <source>
        <dbReference type="EMBL" id="EFQ24835.1"/>
    </source>
</evidence>
<organism evidence="2 3">
    <name type="scientific">Aminomonas paucivorans DSM 12260</name>
    <dbReference type="NCBI Taxonomy" id="584708"/>
    <lineage>
        <taxon>Bacteria</taxon>
        <taxon>Thermotogati</taxon>
        <taxon>Synergistota</taxon>
        <taxon>Synergistia</taxon>
        <taxon>Synergistales</taxon>
        <taxon>Synergistaceae</taxon>
        <taxon>Aminomonas</taxon>
    </lineage>
</organism>
<sequence>MASMTTKTGISLGSCIAAVISYNANHSILWAIIHAVFGWFYVAYYVLKQAL</sequence>
<keyword evidence="3" id="KW-1185">Reference proteome</keyword>
<protein>
    <submittedName>
        <fullName evidence="2">Uncharacterized protein</fullName>
    </submittedName>
</protein>
<name>E3D0U7_9BACT</name>